<keyword evidence="13" id="KW-0325">Glycoprotein</keyword>
<keyword evidence="11 15" id="KW-1015">Disulfide bond</keyword>
<evidence type="ECO:0000259" key="20">
    <source>
        <dbReference type="PROSITE" id="PS50261"/>
    </source>
</evidence>
<dbReference type="Gene3D" id="1.20.1070.10">
    <property type="entry name" value="Rhodopsin 7-helix transmembrane proteins"/>
    <property type="match status" value="1"/>
</dbReference>
<dbReference type="GO" id="GO:0017147">
    <property type="term" value="F:Wnt-protein binding"/>
    <property type="evidence" value="ECO:0007669"/>
    <property type="project" value="TreeGrafter"/>
</dbReference>
<dbReference type="InterPro" id="IPR041765">
    <property type="entry name" value="FZ4_CRD"/>
</dbReference>
<dbReference type="InterPro" id="IPR017981">
    <property type="entry name" value="GPCR_2-like_7TM"/>
</dbReference>
<evidence type="ECO:0000256" key="13">
    <source>
        <dbReference type="ARBA" id="ARBA00023180"/>
    </source>
</evidence>
<dbReference type="FunFam" id="1.10.2000.10:FF:000008">
    <property type="entry name" value="Frizzled receptor 4"/>
    <property type="match status" value="1"/>
</dbReference>
<feature type="transmembrane region" description="Helical" evidence="17">
    <location>
        <begin position="231"/>
        <end position="252"/>
    </location>
</feature>
<keyword evidence="22" id="KW-1185">Reference proteome</keyword>
<feature type="transmembrane region" description="Helical" evidence="17">
    <location>
        <begin position="328"/>
        <end position="346"/>
    </location>
</feature>
<comment type="subcellular location">
    <subcellularLocation>
        <location evidence="1">Membrane</location>
        <topology evidence="1">Multi-pass membrane protein</topology>
    </subcellularLocation>
</comment>
<dbReference type="Gene3D" id="1.10.2000.10">
    <property type="entry name" value="Frizzled cysteine-rich domain"/>
    <property type="match status" value="1"/>
</dbReference>
<keyword evidence="10 17" id="KW-0472">Membrane</keyword>
<feature type="disulfide bond" evidence="15">
    <location>
        <begin position="100"/>
        <end position="141"/>
    </location>
</feature>
<dbReference type="AlphaFoldDB" id="A0A4Y2BGX0"/>
<feature type="disulfide bond" evidence="15">
    <location>
        <begin position="28"/>
        <end position="89"/>
    </location>
</feature>
<dbReference type="PANTHER" id="PTHR11309">
    <property type="entry name" value="FRIZZLED"/>
    <property type="match status" value="1"/>
</dbReference>
<evidence type="ECO:0000256" key="2">
    <source>
        <dbReference type="ARBA" id="ARBA00008077"/>
    </source>
</evidence>
<keyword evidence="14" id="KW-0807">Transducer</keyword>
<dbReference type="SUPFAM" id="SSF63501">
    <property type="entry name" value="Frizzled cysteine-rich domain"/>
    <property type="match status" value="1"/>
</dbReference>
<keyword evidence="8 17" id="KW-1133">Transmembrane helix</keyword>
<dbReference type="CDD" id="cd07448">
    <property type="entry name" value="CRD_FZ4"/>
    <property type="match status" value="1"/>
</dbReference>
<dbReference type="PROSITE" id="PS50261">
    <property type="entry name" value="G_PROTEIN_RECEP_F2_4"/>
    <property type="match status" value="1"/>
</dbReference>
<sequence>MLCLVWLAVLLDFGTVFCDPDLEITRTCEPIRIKTCSNIGYNVTGMPNFVGHDIQRDADLQLQTFTPLIQYGCSSRLRFFLCSVYAPMCTEKVPQPIGPCRPLCESVQGLCEPVLLEFGFKWPPALNCSQFPPVNNEKHMCMEGPQHEEQKHVPFRDRRPSRPGIHRGSGNSVSRPRYHHPVSSVRTISRSMCKHLRFSDRYYYINNTERCAAACRADILYSKENKEFAQVWIAVWSCLCFLSTLFTIIKSFSKGENFRYPEKIIIILSWCYFVYSIAFFIRLVGGREDMACHWDSPYGEPLLVQGGLDNINCTVVFTLLYFFGMSSFIWWVILTLNWFLTAGLGWNSEYLERFGTYFHVAAWLLPAIKTIAILVMQAVDADELTGICFVGNQDLQAMVRFVIIPSVTYFAVGMVFLLAGVIAIFKNKKYRSKIGNRDDKWEVLMFRIGIFAILYTIPSICVLGANIYEFTTREAWLSANSTVRPNVEIFTLKIFMSLVVGITTGVWLYTSKTPQFKRVNLNLSSKLCPQHRSVPIYSPQNHVLLLNGLRQKMTIV</sequence>
<dbReference type="GO" id="GO:0016020">
    <property type="term" value="C:membrane"/>
    <property type="evidence" value="ECO:0007669"/>
    <property type="project" value="UniProtKB-SubCell"/>
</dbReference>
<accession>A0A4Y2BGX0</accession>
<protein>
    <recommendedName>
        <fullName evidence="3">Frizzled-4</fullName>
    </recommendedName>
</protein>
<evidence type="ECO:0000256" key="14">
    <source>
        <dbReference type="ARBA" id="ARBA00023224"/>
    </source>
</evidence>
<dbReference type="Proteomes" id="UP000499080">
    <property type="component" value="Unassembled WGS sequence"/>
</dbReference>
<evidence type="ECO:0000256" key="16">
    <source>
        <dbReference type="SAM" id="MobiDB-lite"/>
    </source>
</evidence>
<keyword evidence="5" id="KW-0879">Wnt signaling pathway</keyword>
<evidence type="ECO:0000256" key="5">
    <source>
        <dbReference type="ARBA" id="ARBA00022687"/>
    </source>
</evidence>
<dbReference type="PROSITE" id="PS50038">
    <property type="entry name" value="FZ"/>
    <property type="match status" value="1"/>
</dbReference>
<evidence type="ECO:0000256" key="7">
    <source>
        <dbReference type="ARBA" id="ARBA00022729"/>
    </source>
</evidence>
<feature type="disulfide bond" evidence="15">
    <location>
        <begin position="36"/>
        <end position="82"/>
    </location>
</feature>
<feature type="signal peptide" evidence="18">
    <location>
        <begin position="1"/>
        <end position="18"/>
    </location>
</feature>
<feature type="disulfide bond" evidence="15">
    <location>
        <begin position="104"/>
        <end position="128"/>
    </location>
</feature>
<dbReference type="SMART" id="SM00063">
    <property type="entry name" value="FRI"/>
    <property type="match status" value="1"/>
</dbReference>
<feature type="transmembrane region" description="Helical" evidence="17">
    <location>
        <begin position="358"/>
        <end position="379"/>
    </location>
</feature>
<dbReference type="InterPro" id="IPR000539">
    <property type="entry name" value="Frizzled/Smoothened_7TM"/>
</dbReference>
<evidence type="ECO:0000313" key="21">
    <source>
        <dbReference type="EMBL" id="GBL90645.1"/>
    </source>
</evidence>
<dbReference type="OrthoDB" id="5959102at2759"/>
<dbReference type="EMBL" id="BGPR01000073">
    <property type="protein sequence ID" value="GBL90645.1"/>
    <property type="molecule type" value="Genomic_DNA"/>
</dbReference>
<feature type="transmembrane region" description="Helical" evidence="17">
    <location>
        <begin position="488"/>
        <end position="509"/>
    </location>
</feature>
<keyword evidence="4" id="KW-0217">Developmental protein</keyword>
<evidence type="ECO:0000256" key="4">
    <source>
        <dbReference type="ARBA" id="ARBA00022473"/>
    </source>
</evidence>
<proteinExistence type="inferred from homology"/>
<dbReference type="InterPro" id="IPR015526">
    <property type="entry name" value="Frizzled/SFRP"/>
</dbReference>
<feature type="compositionally biased region" description="Basic and acidic residues" evidence="16">
    <location>
        <begin position="151"/>
        <end position="160"/>
    </location>
</feature>
<feature type="domain" description="G-protein coupled receptors family 2 profile 2" evidence="20">
    <location>
        <begin position="227"/>
        <end position="516"/>
    </location>
</feature>
<feature type="transmembrane region" description="Helical" evidence="17">
    <location>
        <begin position="446"/>
        <end position="468"/>
    </location>
</feature>
<gene>
    <name evidence="21" type="primary">Fzd4_1</name>
    <name evidence="21" type="ORF">AVEN_219313_1</name>
</gene>
<dbReference type="SMART" id="SM01330">
    <property type="entry name" value="Frizzled"/>
    <property type="match status" value="1"/>
</dbReference>
<keyword evidence="6 17" id="KW-0812">Transmembrane</keyword>
<evidence type="ECO:0000256" key="15">
    <source>
        <dbReference type="PROSITE-ProRule" id="PRU00090"/>
    </source>
</evidence>
<dbReference type="PANTHER" id="PTHR11309:SF99">
    <property type="entry name" value="FRIZZLED-4"/>
    <property type="match status" value="1"/>
</dbReference>
<evidence type="ECO:0000256" key="8">
    <source>
        <dbReference type="ARBA" id="ARBA00022989"/>
    </source>
</evidence>
<evidence type="ECO:0000256" key="6">
    <source>
        <dbReference type="ARBA" id="ARBA00022692"/>
    </source>
</evidence>
<evidence type="ECO:0000256" key="11">
    <source>
        <dbReference type="ARBA" id="ARBA00023157"/>
    </source>
</evidence>
<evidence type="ECO:0000259" key="19">
    <source>
        <dbReference type="PROSITE" id="PS50038"/>
    </source>
</evidence>
<feature type="chain" id="PRO_5021327139" description="Frizzled-4" evidence="18">
    <location>
        <begin position="19"/>
        <end position="556"/>
    </location>
</feature>
<feature type="disulfide bond" evidence="15">
    <location>
        <begin position="73"/>
        <end position="111"/>
    </location>
</feature>
<evidence type="ECO:0000256" key="9">
    <source>
        <dbReference type="ARBA" id="ARBA00023040"/>
    </source>
</evidence>
<feature type="region of interest" description="Disordered" evidence="16">
    <location>
        <begin position="151"/>
        <end position="181"/>
    </location>
</feature>
<evidence type="ECO:0000256" key="18">
    <source>
        <dbReference type="SAM" id="SignalP"/>
    </source>
</evidence>
<keyword evidence="9" id="KW-0297">G-protein coupled receptor</keyword>
<dbReference type="GO" id="GO:0005615">
    <property type="term" value="C:extracellular space"/>
    <property type="evidence" value="ECO:0007669"/>
    <property type="project" value="TreeGrafter"/>
</dbReference>
<evidence type="ECO:0000256" key="3">
    <source>
        <dbReference type="ARBA" id="ARBA00018149"/>
    </source>
</evidence>
<comment type="similarity">
    <text evidence="2">Belongs to the G-protein coupled receptor Fz/Smo family.</text>
</comment>
<evidence type="ECO:0000256" key="10">
    <source>
        <dbReference type="ARBA" id="ARBA00023136"/>
    </source>
</evidence>
<reference evidence="21 22" key="1">
    <citation type="journal article" date="2019" name="Sci. Rep.">
        <title>Orb-weaving spider Araneus ventricosus genome elucidates the spidroin gene catalogue.</title>
        <authorList>
            <person name="Kono N."/>
            <person name="Nakamura H."/>
            <person name="Ohtoshi R."/>
            <person name="Moran D.A.P."/>
            <person name="Shinohara A."/>
            <person name="Yoshida Y."/>
            <person name="Fujiwara M."/>
            <person name="Mori M."/>
            <person name="Tomita M."/>
            <person name="Arakawa K."/>
        </authorList>
    </citation>
    <scope>NUCLEOTIDE SEQUENCE [LARGE SCALE GENOMIC DNA]</scope>
</reference>
<evidence type="ECO:0000313" key="22">
    <source>
        <dbReference type="Proteomes" id="UP000499080"/>
    </source>
</evidence>
<feature type="transmembrane region" description="Helical" evidence="17">
    <location>
        <begin position="399"/>
        <end position="425"/>
    </location>
</feature>
<dbReference type="Pfam" id="PF01534">
    <property type="entry name" value="Frizzled"/>
    <property type="match status" value="1"/>
</dbReference>
<evidence type="ECO:0000256" key="12">
    <source>
        <dbReference type="ARBA" id="ARBA00023170"/>
    </source>
</evidence>
<organism evidence="21 22">
    <name type="scientific">Araneus ventricosus</name>
    <name type="common">Orbweaver spider</name>
    <name type="synonym">Epeira ventricosa</name>
    <dbReference type="NCBI Taxonomy" id="182803"/>
    <lineage>
        <taxon>Eukaryota</taxon>
        <taxon>Metazoa</taxon>
        <taxon>Ecdysozoa</taxon>
        <taxon>Arthropoda</taxon>
        <taxon>Chelicerata</taxon>
        <taxon>Arachnida</taxon>
        <taxon>Araneae</taxon>
        <taxon>Araneomorphae</taxon>
        <taxon>Entelegynae</taxon>
        <taxon>Araneoidea</taxon>
        <taxon>Araneidae</taxon>
        <taxon>Araneus</taxon>
    </lineage>
</organism>
<dbReference type="GO" id="GO:0004930">
    <property type="term" value="F:G protein-coupled receptor activity"/>
    <property type="evidence" value="ECO:0007669"/>
    <property type="project" value="UniProtKB-KW"/>
</dbReference>
<dbReference type="GO" id="GO:0035567">
    <property type="term" value="P:non-canonical Wnt signaling pathway"/>
    <property type="evidence" value="ECO:0007669"/>
    <property type="project" value="TreeGrafter"/>
</dbReference>
<feature type="transmembrane region" description="Helical" evidence="17">
    <location>
        <begin position="264"/>
        <end position="284"/>
    </location>
</feature>
<evidence type="ECO:0000256" key="1">
    <source>
        <dbReference type="ARBA" id="ARBA00004141"/>
    </source>
</evidence>
<dbReference type="InterPro" id="IPR020067">
    <property type="entry name" value="Frizzled_dom"/>
</dbReference>
<dbReference type="GO" id="GO:0060070">
    <property type="term" value="P:canonical Wnt signaling pathway"/>
    <property type="evidence" value="ECO:0007669"/>
    <property type="project" value="TreeGrafter"/>
</dbReference>
<name>A0A4Y2BGX0_ARAVE</name>
<keyword evidence="12" id="KW-0675">Receptor</keyword>
<comment type="caution">
    <text evidence="21">The sequence shown here is derived from an EMBL/GenBank/DDBJ whole genome shotgun (WGS) entry which is preliminary data.</text>
</comment>
<dbReference type="InterPro" id="IPR036790">
    <property type="entry name" value="Frizzled_dom_sf"/>
</dbReference>
<feature type="domain" description="FZ" evidence="19">
    <location>
        <begin position="23"/>
        <end position="144"/>
    </location>
</feature>
<keyword evidence="7 18" id="KW-0732">Signal</keyword>
<dbReference type="Pfam" id="PF01392">
    <property type="entry name" value="Fz"/>
    <property type="match status" value="1"/>
</dbReference>
<dbReference type="PRINTS" id="PR00489">
    <property type="entry name" value="FRIZZLED"/>
</dbReference>
<evidence type="ECO:0000256" key="17">
    <source>
        <dbReference type="SAM" id="Phobius"/>
    </source>
</evidence>